<organism evidence="6 7">
    <name type="scientific">Paenibacillus hunanensis</name>
    <dbReference type="NCBI Taxonomy" id="539262"/>
    <lineage>
        <taxon>Bacteria</taxon>
        <taxon>Bacillati</taxon>
        <taxon>Bacillota</taxon>
        <taxon>Bacilli</taxon>
        <taxon>Bacillales</taxon>
        <taxon>Paenibacillaceae</taxon>
        <taxon>Paenibacillus</taxon>
    </lineage>
</organism>
<dbReference type="Pfam" id="PF04616">
    <property type="entry name" value="Glyco_hydro_43"/>
    <property type="match status" value="1"/>
</dbReference>
<dbReference type="Gene3D" id="2.115.10.20">
    <property type="entry name" value="Glycosyl hydrolase domain, family 43"/>
    <property type="match status" value="1"/>
</dbReference>
<evidence type="ECO:0000313" key="6">
    <source>
        <dbReference type="EMBL" id="MDR6243895.1"/>
    </source>
</evidence>
<dbReference type="InterPro" id="IPR023296">
    <property type="entry name" value="Glyco_hydro_beta-prop_sf"/>
</dbReference>
<evidence type="ECO:0000259" key="5">
    <source>
        <dbReference type="Pfam" id="PF17851"/>
    </source>
</evidence>
<protein>
    <submittedName>
        <fullName evidence="6">Xylan 1,4-beta-xylosidase</fullName>
        <ecNumber evidence="6">3.2.1.37</ecNumber>
    </submittedName>
</protein>
<keyword evidence="2 4" id="KW-0378">Hydrolase</keyword>
<dbReference type="GO" id="GO:0009044">
    <property type="term" value="F:xylan 1,4-beta-xylosidase activity"/>
    <property type="evidence" value="ECO:0007669"/>
    <property type="project" value="UniProtKB-EC"/>
</dbReference>
<dbReference type="RefSeq" id="WP_188775956.1">
    <property type="nucleotide sequence ID" value="NZ_BMMB01000005.1"/>
</dbReference>
<dbReference type="PANTHER" id="PTHR42812:SF12">
    <property type="entry name" value="BETA-XYLOSIDASE-RELATED"/>
    <property type="match status" value="1"/>
</dbReference>
<comment type="caution">
    <text evidence="6">The sequence shown here is derived from an EMBL/GenBank/DDBJ whole genome shotgun (WGS) entry which is preliminary data.</text>
</comment>
<dbReference type="InterPro" id="IPR006710">
    <property type="entry name" value="Glyco_hydro_43"/>
</dbReference>
<name>A0ABU1IXB1_9BACL</name>
<dbReference type="CDD" id="cd09000">
    <property type="entry name" value="GH43_SXA-like"/>
    <property type="match status" value="1"/>
</dbReference>
<dbReference type="SUPFAM" id="SSF49899">
    <property type="entry name" value="Concanavalin A-like lectins/glucanases"/>
    <property type="match status" value="1"/>
</dbReference>
<evidence type="ECO:0000313" key="7">
    <source>
        <dbReference type="Proteomes" id="UP001185028"/>
    </source>
</evidence>
<accession>A0ABU1IXB1</accession>
<evidence type="ECO:0000256" key="1">
    <source>
        <dbReference type="ARBA" id="ARBA00009865"/>
    </source>
</evidence>
<dbReference type="PANTHER" id="PTHR42812">
    <property type="entry name" value="BETA-XYLOSIDASE"/>
    <property type="match status" value="1"/>
</dbReference>
<dbReference type="EC" id="3.2.1.37" evidence="6"/>
<dbReference type="Gene3D" id="2.60.120.200">
    <property type="match status" value="1"/>
</dbReference>
<dbReference type="Proteomes" id="UP001185028">
    <property type="component" value="Unassembled WGS sequence"/>
</dbReference>
<gene>
    <name evidence="6" type="ORF">JOC58_001788</name>
</gene>
<evidence type="ECO:0000256" key="4">
    <source>
        <dbReference type="RuleBase" id="RU361187"/>
    </source>
</evidence>
<feature type="domain" description="Beta-xylosidase C-terminal Concanavalin A-like" evidence="5">
    <location>
        <begin position="332"/>
        <end position="533"/>
    </location>
</feature>
<dbReference type="SUPFAM" id="SSF75005">
    <property type="entry name" value="Arabinanase/levansucrase/invertase"/>
    <property type="match status" value="1"/>
</dbReference>
<keyword evidence="3 4" id="KW-0326">Glycosidase</keyword>
<proteinExistence type="inferred from homology"/>
<evidence type="ECO:0000256" key="3">
    <source>
        <dbReference type="ARBA" id="ARBA00023295"/>
    </source>
</evidence>
<evidence type="ECO:0000256" key="2">
    <source>
        <dbReference type="ARBA" id="ARBA00022801"/>
    </source>
</evidence>
<keyword evidence="7" id="KW-1185">Reference proteome</keyword>
<dbReference type="Pfam" id="PF17851">
    <property type="entry name" value="GH43_C2"/>
    <property type="match status" value="1"/>
</dbReference>
<sequence>MMAIQNPVLRGFNPDPSICRAGEDYYIATSTFEWFPGVQLHHSRDLVNWHLVHRPLNRLSQLDMKGNPNSGGIWAPDLSYHDGKFWLVYTDVKVVNGIWKDCLNYLVTCDTIDGEWSEPILLNGVGFDASLFHDEDGRKYLLNMYWDHRMYHHPFYGISLQEYDHEKQQLIGEPQIIYKGTDLRYTEGPHLYRVNDYYYLFVAEGGTTYQHAETVARSRELFGPYETQPDYPMLSAWQDPRHPLQKCGHASLLHTHTDEWYLAHLTGRPLPNDTLPILDNRGYCPLGRETALQQIEWVDGWPMVVGGKQGKVEVPAPQMEPVVWEQDYPEHDDFDSTELNVHFQTLRIPLTKDIACLESRPGYLRLYGRESLSSLFTQAYVARRWQAFSFDAATAIDFRPTTFQQGAGLTCYYNTENWSTLQITWHEKYGRVLDLLICDNGQFSQPFGRKPIPVPEETELVHIKVEVRVQQYHYSYSFDGQHWHTVPVELECYKLSDDYVQGGGFFTGAFVGMNCIDMGGRRRHADFDYFMYKELEG</sequence>
<comment type="similarity">
    <text evidence="1 4">Belongs to the glycosyl hydrolase 43 family.</text>
</comment>
<dbReference type="InterPro" id="IPR051795">
    <property type="entry name" value="Glycosyl_Hydrlase_43"/>
</dbReference>
<dbReference type="InterPro" id="IPR041542">
    <property type="entry name" value="GH43_C2"/>
</dbReference>
<dbReference type="InterPro" id="IPR013320">
    <property type="entry name" value="ConA-like_dom_sf"/>
</dbReference>
<reference evidence="6 7" key="1">
    <citation type="submission" date="2023-07" db="EMBL/GenBank/DDBJ databases">
        <title>Genomic Encyclopedia of Type Strains, Phase IV (KMG-IV): sequencing the most valuable type-strain genomes for metagenomic binning, comparative biology and taxonomic classification.</title>
        <authorList>
            <person name="Goeker M."/>
        </authorList>
    </citation>
    <scope>NUCLEOTIDE SEQUENCE [LARGE SCALE GENOMIC DNA]</scope>
    <source>
        <strain evidence="6 7">DSM 22170</strain>
    </source>
</reference>
<dbReference type="EMBL" id="JAVDQH010000006">
    <property type="protein sequence ID" value="MDR6243895.1"/>
    <property type="molecule type" value="Genomic_DNA"/>
</dbReference>